<evidence type="ECO:0000313" key="2">
    <source>
        <dbReference type="EMBL" id="SUZ61041.1"/>
    </source>
</evidence>
<dbReference type="PANTHER" id="PTHR43798:SF33">
    <property type="entry name" value="HYDROLASE, PUTATIVE (AFU_ORTHOLOGUE AFUA_2G14860)-RELATED"/>
    <property type="match status" value="1"/>
</dbReference>
<dbReference type="GO" id="GO:0016020">
    <property type="term" value="C:membrane"/>
    <property type="evidence" value="ECO:0007669"/>
    <property type="project" value="TreeGrafter"/>
</dbReference>
<organism evidence="2">
    <name type="scientific">marine metagenome</name>
    <dbReference type="NCBI Taxonomy" id="408172"/>
    <lineage>
        <taxon>unclassified sequences</taxon>
        <taxon>metagenomes</taxon>
        <taxon>ecological metagenomes</taxon>
    </lineage>
</organism>
<name>A0A381P2A0_9ZZZZ</name>
<dbReference type="InterPro" id="IPR050266">
    <property type="entry name" value="AB_hydrolase_sf"/>
</dbReference>
<sequence>MTVVLIHGNPETDAIWDLLRIELARDDVITLSPPGFGAPLPKNFDVTSDGYLHWLAQELEKLDGPIDLVGHDWGGVLVVRLAMTRPDLIRSWCTDIIGIFNHEYVWHDAAQSWQGPDGEAAVSALIDLSESDRRAIFAQLGMGESVATEVAPWVNDDMGQAVLGVYRSISQPVVGNLGEALHNAAARPGLCIIASEDTYTGGEMLHRQAAERAGAEVTVLDGLGHWWMCEDPTRAAELLSAWLDGQE</sequence>
<evidence type="ECO:0000259" key="1">
    <source>
        <dbReference type="Pfam" id="PF12697"/>
    </source>
</evidence>
<dbReference type="SUPFAM" id="SSF53474">
    <property type="entry name" value="alpha/beta-Hydrolases"/>
    <property type="match status" value="1"/>
</dbReference>
<dbReference type="PANTHER" id="PTHR43798">
    <property type="entry name" value="MONOACYLGLYCEROL LIPASE"/>
    <property type="match status" value="1"/>
</dbReference>
<reference evidence="2" key="1">
    <citation type="submission" date="2018-05" db="EMBL/GenBank/DDBJ databases">
        <authorList>
            <person name="Lanie J.A."/>
            <person name="Ng W.-L."/>
            <person name="Kazmierczak K.M."/>
            <person name="Andrzejewski T.M."/>
            <person name="Davidsen T.M."/>
            <person name="Wayne K.J."/>
            <person name="Tettelin H."/>
            <person name="Glass J.I."/>
            <person name="Rusch D."/>
            <person name="Podicherti R."/>
            <person name="Tsui H.-C.T."/>
            <person name="Winkler M.E."/>
        </authorList>
    </citation>
    <scope>NUCLEOTIDE SEQUENCE</scope>
</reference>
<dbReference type="AlphaFoldDB" id="A0A381P2A0"/>
<accession>A0A381P2A0</accession>
<dbReference type="Gene3D" id="3.40.50.1820">
    <property type="entry name" value="alpha/beta hydrolase"/>
    <property type="match status" value="1"/>
</dbReference>
<dbReference type="InterPro" id="IPR029058">
    <property type="entry name" value="AB_hydrolase_fold"/>
</dbReference>
<protein>
    <recommendedName>
        <fullName evidence="1">AB hydrolase-1 domain-containing protein</fullName>
    </recommendedName>
</protein>
<dbReference type="Pfam" id="PF12697">
    <property type="entry name" value="Abhydrolase_6"/>
    <property type="match status" value="1"/>
</dbReference>
<dbReference type="InterPro" id="IPR000073">
    <property type="entry name" value="AB_hydrolase_1"/>
</dbReference>
<feature type="domain" description="AB hydrolase-1" evidence="1">
    <location>
        <begin position="3"/>
        <end position="236"/>
    </location>
</feature>
<gene>
    <name evidence="2" type="ORF">METZ01_LOCUS13895</name>
</gene>
<proteinExistence type="predicted"/>
<dbReference type="EMBL" id="UINC01000777">
    <property type="protein sequence ID" value="SUZ61041.1"/>
    <property type="molecule type" value="Genomic_DNA"/>
</dbReference>